<evidence type="ECO:0000256" key="1">
    <source>
        <dbReference type="SAM" id="MobiDB-lite"/>
    </source>
</evidence>
<feature type="region of interest" description="Disordered" evidence="1">
    <location>
        <begin position="1"/>
        <end position="58"/>
    </location>
</feature>
<dbReference type="Proteomes" id="UP000041254">
    <property type="component" value="Unassembled WGS sequence"/>
</dbReference>
<evidence type="ECO:0000313" key="3">
    <source>
        <dbReference type="Proteomes" id="UP000041254"/>
    </source>
</evidence>
<dbReference type="VEuPathDB" id="CryptoDB:Vbra_17652"/>
<protein>
    <submittedName>
        <fullName evidence="2">Uncharacterized protein</fullName>
    </submittedName>
</protein>
<name>A0A0G4GF92_VITBC</name>
<keyword evidence="3" id="KW-1185">Reference proteome</keyword>
<dbReference type="InParanoid" id="A0A0G4GF92"/>
<dbReference type="AlphaFoldDB" id="A0A0G4GF92"/>
<dbReference type="EMBL" id="CDMY01000646">
    <property type="protein sequence ID" value="CEM28162.1"/>
    <property type="molecule type" value="Genomic_DNA"/>
</dbReference>
<gene>
    <name evidence="2" type="ORF">Vbra_17652</name>
</gene>
<reference evidence="2 3" key="1">
    <citation type="submission" date="2014-11" db="EMBL/GenBank/DDBJ databases">
        <authorList>
            <person name="Zhu J."/>
            <person name="Qi W."/>
            <person name="Song R."/>
        </authorList>
    </citation>
    <scope>NUCLEOTIDE SEQUENCE [LARGE SCALE GENOMIC DNA]</scope>
</reference>
<accession>A0A0G4GF92</accession>
<organism evidence="2 3">
    <name type="scientific">Vitrella brassicaformis (strain CCMP3155)</name>
    <dbReference type="NCBI Taxonomy" id="1169540"/>
    <lineage>
        <taxon>Eukaryota</taxon>
        <taxon>Sar</taxon>
        <taxon>Alveolata</taxon>
        <taxon>Colpodellida</taxon>
        <taxon>Vitrellaceae</taxon>
        <taxon>Vitrella</taxon>
    </lineage>
</organism>
<feature type="compositionally biased region" description="Low complexity" evidence="1">
    <location>
        <begin position="39"/>
        <end position="48"/>
    </location>
</feature>
<sequence length="371" mass="40926">MDPPSPSHPASIDAPSPSQPWSRSESFSQAGADPDRPGSSSSSSSAASPNPRQDVSRDHRALVAMRTEAIIRPDEDVRIRVCGYDFTVSASSLQSLHEQLVSAVGTGTLITTMWQTSVGGDEQRETVEVSLDEEYDRQVKWDVAQMLERYHKHWEQQGTFEGYAIDVPPNMTAKLFSRLLDYLQIPIEANTPQVPSAAQLAHPHAQAATAPVCICSLKFLTIASCWEFNALHGNQEKATKFVAYHLKPALFNFAFSEACLKLLVGLNLAPSKAKVDEAILSLSCYESNRPSEGWNRSTQRYAPDVSTNWILSLFCTAPGRGAVIRQIASDNDFRGITALWVERTDVRGKTVPALLLSLDLDDVDGQIWYDM</sequence>
<feature type="compositionally biased region" description="Polar residues" evidence="1">
    <location>
        <begin position="19"/>
        <end position="29"/>
    </location>
</feature>
<proteinExistence type="predicted"/>
<evidence type="ECO:0000313" key="2">
    <source>
        <dbReference type="EMBL" id="CEM28162.1"/>
    </source>
</evidence>